<evidence type="ECO:0000256" key="1">
    <source>
        <dbReference type="SAM" id="MobiDB-lite"/>
    </source>
</evidence>
<accession>A0A0S3R029</accession>
<name>A0A0S3R029_PHAAN</name>
<feature type="region of interest" description="Disordered" evidence="1">
    <location>
        <begin position="223"/>
        <end position="244"/>
    </location>
</feature>
<evidence type="ECO:0000313" key="2">
    <source>
        <dbReference type="EMBL" id="BAT73956.1"/>
    </source>
</evidence>
<evidence type="ECO:0000313" key="3">
    <source>
        <dbReference type="Proteomes" id="UP000291084"/>
    </source>
</evidence>
<proteinExistence type="predicted"/>
<dbReference type="Gene3D" id="3.40.50.800">
    <property type="entry name" value="Anticodon-binding domain"/>
    <property type="match status" value="1"/>
</dbReference>
<reference evidence="2 3" key="1">
    <citation type="journal article" date="2015" name="Sci. Rep.">
        <title>The power of single molecule real-time sequencing technology in the de novo assembly of a eukaryotic genome.</title>
        <authorList>
            <person name="Sakai H."/>
            <person name="Naito K."/>
            <person name="Ogiso-Tanaka E."/>
            <person name="Takahashi Y."/>
            <person name="Iseki K."/>
            <person name="Muto C."/>
            <person name="Satou K."/>
            <person name="Teruya K."/>
            <person name="Shiroma A."/>
            <person name="Shimoji M."/>
            <person name="Hirano T."/>
            <person name="Itoh T."/>
            <person name="Kaga A."/>
            <person name="Tomooka N."/>
        </authorList>
    </citation>
    <scope>NUCLEOTIDE SEQUENCE [LARGE SCALE GENOMIC DNA]</scope>
    <source>
        <strain evidence="3">cv. Shumari</strain>
    </source>
</reference>
<sequence>MRDDCVDASINISESESYEHNYTETDFEKLVASFRELTIIRECNNFVVILISDLTIASAQLSEHVHSNGDLSIEPHSKIDYIATDLNSDLKVEPKVREAQLAQYKYMLVVGEEEANTGQHNETEAKKKLTFFSRRVLAPARGAIIKILQWIFRRHHADLEDDIVVGGSDSGDRPPLEECANPNSVKFRNLPLHDFPREGVGVGGNEVVRRELDFARATELDGKLPASPVHGISQDGGGGKKTGG</sequence>
<dbReference type="InterPro" id="IPR036621">
    <property type="entry name" value="Anticodon-bd_dom_sf"/>
</dbReference>
<organism evidence="2 3">
    <name type="scientific">Vigna angularis var. angularis</name>
    <dbReference type="NCBI Taxonomy" id="157739"/>
    <lineage>
        <taxon>Eukaryota</taxon>
        <taxon>Viridiplantae</taxon>
        <taxon>Streptophyta</taxon>
        <taxon>Embryophyta</taxon>
        <taxon>Tracheophyta</taxon>
        <taxon>Spermatophyta</taxon>
        <taxon>Magnoliopsida</taxon>
        <taxon>eudicotyledons</taxon>
        <taxon>Gunneridae</taxon>
        <taxon>Pentapetalae</taxon>
        <taxon>rosids</taxon>
        <taxon>fabids</taxon>
        <taxon>Fabales</taxon>
        <taxon>Fabaceae</taxon>
        <taxon>Papilionoideae</taxon>
        <taxon>50 kb inversion clade</taxon>
        <taxon>NPAAA clade</taxon>
        <taxon>indigoferoid/millettioid clade</taxon>
        <taxon>Phaseoleae</taxon>
        <taxon>Vigna</taxon>
    </lineage>
</organism>
<feature type="compositionally biased region" description="Gly residues" evidence="1">
    <location>
        <begin position="234"/>
        <end position="244"/>
    </location>
</feature>
<dbReference type="AlphaFoldDB" id="A0A0S3R029"/>
<keyword evidence="3" id="KW-1185">Reference proteome</keyword>
<dbReference type="Proteomes" id="UP000291084">
    <property type="component" value="Chromosome 1"/>
</dbReference>
<protein>
    <submittedName>
        <fullName evidence="2">Uncharacterized protein</fullName>
    </submittedName>
</protein>
<dbReference type="EMBL" id="AP015034">
    <property type="protein sequence ID" value="BAT73956.1"/>
    <property type="molecule type" value="Genomic_DNA"/>
</dbReference>
<gene>
    <name evidence="2" type="primary">Vigan.01G153200</name>
    <name evidence="2" type="ORF">VIGAN_01153200</name>
</gene>